<dbReference type="Proteomes" id="UP001060112">
    <property type="component" value="Chromosome"/>
</dbReference>
<keyword evidence="3 4" id="KW-0413">Isomerase</keyword>
<feature type="signal peptide" evidence="6">
    <location>
        <begin position="1"/>
        <end position="23"/>
    </location>
</feature>
<feature type="chain" id="PRO_5047272784" description="Peptidyl-prolyl cis-trans isomerase" evidence="6">
    <location>
        <begin position="24"/>
        <end position="125"/>
    </location>
</feature>
<dbReference type="GO" id="GO:0003755">
    <property type="term" value="F:peptidyl-prolyl cis-trans isomerase activity"/>
    <property type="evidence" value="ECO:0007669"/>
    <property type="project" value="UniProtKB-EC"/>
</dbReference>
<evidence type="ECO:0000256" key="1">
    <source>
        <dbReference type="ARBA" id="ARBA00000971"/>
    </source>
</evidence>
<comment type="similarity">
    <text evidence="5">Belongs to the FKBP-type PPIase family.</text>
</comment>
<evidence type="ECO:0000256" key="5">
    <source>
        <dbReference type="RuleBase" id="RU003915"/>
    </source>
</evidence>
<gene>
    <name evidence="8" type="ORF">NMU03_13645</name>
</gene>
<dbReference type="InterPro" id="IPR046357">
    <property type="entry name" value="PPIase_dom_sf"/>
</dbReference>
<evidence type="ECO:0000313" key="8">
    <source>
        <dbReference type="EMBL" id="UTY38647.1"/>
    </source>
</evidence>
<dbReference type="EC" id="5.2.1.8" evidence="5"/>
<protein>
    <recommendedName>
        <fullName evidence="5">Peptidyl-prolyl cis-trans isomerase</fullName>
        <ecNumber evidence="5">5.2.1.8</ecNumber>
    </recommendedName>
</protein>
<keyword evidence="2 4" id="KW-0697">Rotamase</keyword>
<sequence>MKKLFVSLCVVSLLFGCSSQETKQETKTPTQEGVAQNGDYVNIDFVGKVDGEEFEGGSTEDYDDGYELKLGSNTMIDGFEDGIVGMKLGEEKTITVTFPDNYYEELAGKEATFDITLNKIYREIQ</sequence>
<feature type="domain" description="PPIase FKBP-type" evidence="7">
    <location>
        <begin position="38"/>
        <end position="102"/>
    </location>
</feature>
<reference evidence="8" key="1">
    <citation type="submission" date="2022-07" db="EMBL/GenBank/DDBJ databases">
        <title>Faecal culturing of patients with breast cancer.</title>
        <authorList>
            <person name="Teng N.M.Y."/>
            <person name="Kiu R."/>
            <person name="Evans R."/>
            <person name="Baker D.J."/>
            <person name="Zenner C."/>
            <person name="Robinson S.D."/>
            <person name="Hall L.J."/>
        </authorList>
    </citation>
    <scope>NUCLEOTIDE SEQUENCE</scope>
    <source>
        <strain evidence="8">LH1062</strain>
    </source>
</reference>
<name>A0ABY5I1K9_9FIRM</name>
<dbReference type="PROSITE" id="PS50059">
    <property type="entry name" value="FKBP_PPIASE"/>
    <property type="match status" value="1"/>
</dbReference>
<keyword evidence="9" id="KW-1185">Reference proteome</keyword>
<evidence type="ECO:0000313" key="9">
    <source>
        <dbReference type="Proteomes" id="UP001060112"/>
    </source>
</evidence>
<dbReference type="InterPro" id="IPR001179">
    <property type="entry name" value="PPIase_FKBP_dom"/>
</dbReference>
<comment type="catalytic activity">
    <reaction evidence="1 4 5">
        <text>[protein]-peptidylproline (omega=180) = [protein]-peptidylproline (omega=0)</text>
        <dbReference type="Rhea" id="RHEA:16237"/>
        <dbReference type="Rhea" id="RHEA-COMP:10747"/>
        <dbReference type="Rhea" id="RHEA-COMP:10748"/>
        <dbReference type="ChEBI" id="CHEBI:83833"/>
        <dbReference type="ChEBI" id="CHEBI:83834"/>
        <dbReference type="EC" id="5.2.1.8"/>
    </reaction>
</comment>
<evidence type="ECO:0000256" key="6">
    <source>
        <dbReference type="SAM" id="SignalP"/>
    </source>
</evidence>
<dbReference type="SUPFAM" id="SSF54534">
    <property type="entry name" value="FKBP-like"/>
    <property type="match status" value="1"/>
</dbReference>
<proteinExistence type="inferred from homology"/>
<dbReference type="PROSITE" id="PS51257">
    <property type="entry name" value="PROKAR_LIPOPROTEIN"/>
    <property type="match status" value="1"/>
</dbReference>
<dbReference type="Pfam" id="PF00254">
    <property type="entry name" value="FKBP_C"/>
    <property type="match status" value="1"/>
</dbReference>
<organism evidence="8 9">
    <name type="scientific">Allocoprobacillus halotolerans</name>
    <dbReference type="NCBI Taxonomy" id="2944914"/>
    <lineage>
        <taxon>Bacteria</taxon>
        <taxon>Bacillati</taxon>
        <taxon>Bacillota</taxon>
        <taxon>Erysipelotrichia</taxon>
        <taxon>Erysipelotrichales</taxon>
        <taxon>Erysipelotrichaceae</taxon>
        <taxon>Allocoprobacillus</taxon>
    </lineage>
</organism>
<dbReference type="RefSeq" id="WP_290139096.1">
    <property type="nucleotide sequence ID" value="NZ_CP101620.1"/>
</dbReference>
<evidence type="ECO:0000259" key="7">
    <source>
        <dbReference type="PROSITE" id="PS50059"/>
    </source>
</evidence>
<evidence type="ECO:0000256" key="4">
    <source>
        <dbReference type="PROSITE-ProRule" id="PRU00277"/>
    </source>
</evidence>
<accession>A0ABY5I1K9</accession>
<evidence type="ECO:0000256" key="2">
    <source>
        <dbReference type="ARBA" id="ARBA00023110"/>
    </source>
</evidence>
<dbReference type="Gene3D" id="3.10.50.40">
    <property type="match status" value="1"/>
</dbReference>
<keyword evidence="6" id="KW-0732">Signal</keyword>
<evidence type="ECO:0000256" key="3">
    <source>
        <dbReference type="ARBA" id="ARBA00023235"/>
    </source>
</evidence>
<dbReference type="EMBL" id="CP101620">
    <property type="protein sequence ID" value="UTY38647.1"/>
    <property type="molecule type" value="Genomic_DNA"/>
</dbReference>